<comment type="caution">
    <text evidence="2">The sequence shown here is derived from an EMBL/GenBank/DDBJ whole genome shotgun (WGS) entry which is preliminary data.</text>
</comment>
<evidence type="ECO:0000313" key="2">
    <source>
        <dbReference type="EMBL" id="MBB4097292.1"/>
    </source>
</evidence>
<protein>
    <submittedName>
        <fullName evidence="2">Uncharacterized protein</fullName>
    </submittedName>
</protein>
<gene>
    <name evidence="2" type="ORF">GGR46_000825</name>
</gene>
<reference evidence="2 3" key="1">
    <citation type="submission" date="2020-08" db="EMBL/GenBank/DDBJ databases">
        <title>Genomic Encyclopedia of Type Strains, Phase IV (KMG-IV): sequencing the most valuable type-strain genomes for metagenomic binning, comparative biology and taxonomic classification.</title>
        <authorList>
            <person name="Goeker M."/>
        </authorList>
    </citation>
    <scope>NUCLEOTIDE SEQUENCE [LARGE SCALE GENOMIC DNA]</scope>
    <source>
        <strain evidence="2 3">DSM 101806</strain>
    </source>
</reference>
<evidence type="ECO:0000256" key="1">
    <source>
        <dbReference type="SAM" id="SignalP"/>
    </source>
</evidence>
<dbReference type="Proteomes" id="UP000557392">
    <property type="component" value="Unassembled WGS sequence"/>
</dbReference>
<dbReference type="EMBL" id="JACIEH010000001">
    <property type="protein sequence ID" value="MBB4097292.1"/>
    <property type="molecule type" value="Genomic_DNA"/>
</dbReference>
<dbReference type="AlphaFoldDB" id="A0A7W6JRR7"/>
<dbReference type="RefSeq" id="WP_183994808.1">
    <property type="nucleotide sequence ID" value="NZ_JACIEH010000001.1"/>
</dbReference>
<name>A0A7W6JRR7_9SPHN</name>
<proteinExistence type="predicted"/>
<sequence length="186" mass="20800">MRARHSNRASLAMYRFLAPSLLLSLALVAPAHAQMEFAGSVPQHGVADQDARSMIWARMNAPEHIKVNCWKLGCVLIVNETATYDVVGFYVDNAKPGKKARWSNNEFREPLLPSKATLRFKAGGLSTCSMPVRFVLRKRDSEEKAEINGVSSFCTSPHNDTLIRIKMQEGKVYVRGDDEPDPNETH</sequence>
<accession>A0A7W6JRR7</accession>
<feature type="signal peptide" evidence="1">
    <location>
        <begin position="1"/>
        <end position="33"/>
    </location>
</feature>
<feature type="chain" id="PRO_5031347007" evidence="1">
    <location>
        <begin position="34"/>
        <end position="186"/>
    </location>
</feature>
<evidence type="ECO:0000313" key="3">
    <source>
        <dbReference type="Proteomes" id="UP000557392"/>
    </source>
</evidence>
<keyword evidence="3" id="KW-1185">Reference proteome</keyword>
<organism evidence="2 3">
    <name type="scientific">Sphingomonas kyeonggiensis</name>
    <dbReference type="NCBI Taxonomy" id="1268553"/>
    <lineage>
        <taxon>Bacteria</taxon>
        <taxon>Pseudomonadati</taxon>
        <taxon>Pseudomonadota</taxon>
        <taxon>Alphaproteobacteria</taxon>
        <taxon>Sphingomonadales</taxon>
        <taxon>Sphingomonadaceae</taxon>
        <taxon>Sphingomonas</taxon>
    </lineage>
</organism>
<keyword evidence="1" id="KW-0732">Signal</keyword>